<evidence type="ECO:0000313" key="16">
    <source>
        <dbReference type="EMBL" id="PKA55389.1"/>
    </source>
</evidence>
<feature type="transmembrane region" description="Helical" evidence="12">
    <location>
        <begin position="201"/>
        <end position="223"/>
    </location>
</feature>
<evidence type="ECO:0000256" key="4">
    <source>
        <dbReference type="ARBA" id="ARBA00022448"/>
    </source>
</evidence>
<evidence type="ECO:0000256" key="12">
    <source>
        <dbReference type="SAM" id="Phobius"/>
    </source>
</evidence>
<evidence type="ECO:0000259" key="15">
    <source>
        <dbReference type="Pfam" id="PF23259"/>
    </source>
</evidence>
<sequence>MHVDRLPPPPYNSAALGFTVADSGLMAGNKTLMAADSSFNGGTPPCLNWSEGQNTRSYSFGVFLENPLSFTFPVIMLEIVLVTFTSRIVFFLLRPLHQPRIVCDILAGILVGPEILGNIFPAFYNEVFPVKEIMTRSTLGVFGLLFYIFVISVKTDSRIDFRSGGKSIFIGVASIVVPVSVITAGYFAFRSRITTGITSGKLLVFLATPISMTNYIVVADILSELQLLNSELGRLAMSAAVVNVPFGMSYVALMSATRQSQGGLDKALLSLASFAAMVVVILLVFRRWMNWIVRQIPRGGAVSGGQLYSIVLCVMAAVLVCDAFGMSIVMGPLLMGLVVPEGPPLGAALLERIGEISNEVLLPLLFALAGSFIKTEAVASWRSWSEMGGFVVIAFGLKMAATMAPAIYCRATVRDAFILGLIMNLRGLVELILFLNMRNASLLNDENYSLLVFSILITTSISTTLVRWLYNPMGHQLVGRRGVQHLNPTAELRILACVRSEEPIPAIINLLEASSSSEQPSPPLCVYVLHLVELIGRSNSTLIAHKNRKGFVNPSHMDRLHNAFINYEQDKKGAVVVQPFTSVSPVKTMHQDICSLAGEKNAAIVIFPFPANSADHAFRCSIPDILRQAPCTVGQLVQMGALVPVLSAPVNFRHHVGLLFWGGPDDREALAYAARMVRHAGVSLKVTRIISPTAADDGEAQLDGKEAQEDSDFIEAFQRENEENERVLMDELAVDDVEHTIAVVRNFGRGGYDLVVIGRRRAWNSLLDEGLEEWSEFRELGIVGDMLASSEAEYSFSILVVQHRSATWTESLSSHMPWNCDLQAAAALTPSHGATISALKIASVSILMPPASQA</sequence>
<evidence type="ECO:0000256" key="11">
    <source>
        <dbReference type="ARBA" id="ARBA00038341"/>
    </source>
</evidence>
<reference evidence="16 17" key="1">
    <citation type="journal article" date="2017" name="Nature">
        <title>The Apostasia genome and the evolution of orchids.</title>
        <authorList>
            <person name="Zhang G.Q."/>
            <person name="Liu K.W."/>
            <person name="Li Z."/>
            <person name="Lohaus R."/>
            <person name="Hsiao Y.Y."/>
            <person name="Niu S.C."/>
            <person name="Wang J.Y."/>
            <person name="Lin Y.C."/>
            <person name="Xu Q."/>
            <person name="Chen L.J."/>
            <person name="Yoshida K."/>
            <person name="Fujiwara S."/>
            <person name="Wang Z.W."/>
            <person name="Zhang Y.Q."/>
            <person name="Mitsuda N."/>
            <person name="Wang M."/>
            <person name="Liu G.H."/>
            <person name="Pecoraro L."/>
            <person name="Huang H.X."/>
            <person name="Xiao X.J."/>
            <person name="Lin M."/>
            <person name="Wu X.Y."/>
            <person name="Wu W.L."/>
            <person name="Chen Y.Y."/>
            <person name="Chang S.B."/>
            <person name="Sakamoto S."/>
            <person name="Ohme-Takagi M."/>
            <person name="Yagi M."/>
            <person name="Zeng S.J."/>
            <person name="Shen C.Y."/>
            <person name="Yeh C.M."/>
            <person name="Luo Y.B."/>
            <person name="Tsai W.C."/>
            <person name="Van de Peer Y."/>
            <person name="Liu Z.J."/>
        </authorList>
    </citation>
    <scope>NUCLEOTIDE SEQUENCE [LARGE SCALE GENOMIC DNA]</scope>
    <source>
        <strain evidence="17">cv. Shenzhen</strain>
        <tissue evidence="16">Stem</tissue>
    </source>
</reference>
<dbReference type="GO" id="GO:1902600">
    <property type="term" value="P:proton transmembrane transport"/>
    <property type="evidence" value="ECO:0007669"/>
    <property type="project" value="InterPro"/>
</dbReference>
<feature type="domain" description="Cation/H+ exchanger transmembrane" evidence="13">
    <location>
        <begin position="82"/>
        <end position="469"/>
    </location>
</feature>
<dbReference type="EMBL" id="KZ451979">
    <property type="protein sequence ID" value="PKA55389.1"/>
    <property type="molecule type" value="Genomic_DNA"/>
</dbReference>
<comment type="function">
    <text evidence="1">May function as sodium-coupled metabolite transporter across the chloroplast envelope.</text>
</comment>
<evidence type="ECO:0000256" key="2">
    <source>
        <dbReference type="ARBA" id="ARBA00004119"/>
    </source>
</evidence>
<evidence type="ECO:0000256" key="10">
    <source>
        <dbReference type="ARBA" id="ARBA00023136"/>
    </source>
</evidence>
<evidence type="ECO:0000259" key="13">
    <source>
        <dbReference type="Pfam" id="PF00999"/>
    </source>
</evidence>
<feature type="transmembrane region" description="Helical" evidence="12">
    <location>
        <begin position="416"/>
        <end position="436"/>
    </location>
</feature>
<dbReference type="GO" id="GO:0009941">
    <property type="term" value="C:chloroplast envelope"/>
    <property type="evidence" value="ECO:0007669"/>
    <property type="project" value="UniProtKB-SubCell"/>
</dbReference>
<dbReference type="Pfam" id="PF00999">
    <property type="entry name" value="Na_H_Exchanger"/>
    <property type="match status" value="1"/>
</dbReference>
<evidence type="ECO:0000256" key="5">
    <source>
        <dbReference type="ARBA" id="ARBA00022538"/>
    </source>
</evidence>
<gene>
    <name evidence="16" type="primary">CHX15</name>
    <name evidence="16" type="ORF">AXF42_Ash006591</name>
</gene>
<keyword evidence="17" id="KW-1185">Reference proteome</keyword>
<dbReference type="GO" id="GO:0006813">
    <property type="term" value="P:potassium ion transport"/>
    <property type="evidence" value="ECO:0007669"/>
    <property type="project" value="UniProtKB-KW"/>
</dbReference>
<name>A0A2I0AIL1_9ASPA</name>
<dbReference type="PANTHER" id="PTHR32468:SF164">
    <property type="entry name" value="OS05G0485000 PROTEIN"/>
    <property type="match status" value="1"/>
</dbReference>
<feature type="domain" description="Cation/H(+) antiporter central" evidence="14">
    <location>
        <begin position="524"/>
        <end position="642"/>
    </location>
</feature>
<feature type="transmembrane region" description="Helical" evidence="12">
    <location>
        <begin position="448"/>
        <end position="470"/>
    </location>
</feature>
<dbReference type="GO" id="GO:0016020">
    <property type="term" value="C:membrane"/>
    <property type="evidence" value="ECO:0007669"/>
    <property type="project" value="UniProtKB-SubCell"/>
</dbReference>
<dbReference type="GO" id="GO:0012505">
    <property type="term" value="C:endomembrane system"/>
    <property type="evidence" value="ECO:0007669"/>
    <property type="project" value="TreeGrafter"/>
</dbReference>
<dbReference type="AlphaFoldDB" id="A0A2I0AIL1"/>
<keyword evidence="5" id="KW-0633">Potassium transport</keyword>
<dbReference type="Gene3D" id="3.40.50.12370">
    <property type="match status" value="1"/>
</dbReference>
<feature type="transmembrane region" description="Helical" evidence="12">
    <location>
        <begin position="235"/>
        <end position="255"/>
    </location>
</feature>
<dbReference type="InterPro" id="IPR057291">
    <property type="entry name" value="CHX17_2nd"/>
</dbReference>
<feature type="transmembrane region" description="Helical" evidence="12">
    <location>
        <begin position="307"/>
        <end position="335"/>
    </location>
</feature>
<evidence type="ECO:0000313" key="17">
    <source>
        <dbReference type="Proteomes" id="UP000236161"/>
    </source>
</evidence>
<dbReference type="GO" id="GO:0006885">
    <property type="term" value="P:regulation of pH"/>
    <property type="evidence" value="ECO:0007669"/>
    <property type="project" value="TreeGrafter"/>
</dbReference>
<keyword evidence="4" id="KW-0813">Transport</keyword>
<keyword evidence="6 12" id="KW-0812">Transmembrane</keyword>
<dbReference type="Proteomes" id="UP000236161">
    <property type="component" value="Unassembled WGS sequence"/>
</dbReference>
<feature type="transmembrane region" description="Helical" evidence="12">
    <location>
        <begin position="267"/>
        <end position="286"/>
    </location>
</feature>
<evidence type="ECO:0000256" key="3">
    <source>
        <dbReference type="ARBA" id="ARBA00004141"/>
    </source>
</evidence>
<proteinExistence type="inferred from homology"/>
<evidence type="ECO:0000256" key="7">
    <source>
        <dbReference type="ARBA" id="ARBA00022958"/>
    </source>
</evidence>
<organism evidence="16 17">
    <name type="scientific">Apostasia shenzhenica</name>
    <dbReference type="NCBI Taxonomy" id="1088818"/>
    <lineage>
        <taxon>Eukaryota</taxon>
        <taxon>Viridiplantae</taxon>
        <taxon>Streptophyta</taxon>
        <taxon>Embryophyta</taxon>
        <taxon>Tracheophyta</taxon>
        <taxon>Spermatophyta</taxon>
        <taxon>Magnoliopsida</taxon>
        <taxon>Liliopsida</taxon>
        <taxon>Asparagales</taxon>
        <taxon>Orchidaceae</taxon>
        <taxon>Apostasioideae</taxon>
        <taxon>Apostasia</taxon>
    </lineage>
</organism>
<dbReference type="PANTHER" id="PTHR32468">
    <property type="entry name" value="CATION/H + ANTIPORTER"/>
    <property type="match status" value="1"/>
</dbReference>
<dbReference type="Pfam" id="PF23256">
    <property type="entry name" value="CHX17_2nd"/>
    <property type="match status" value="1"/>
</dbReference>
<dbReference type="InterPro" id="IPR006153">
    <property type="entry name" value="Cation/H_exchanger_TM"/>
</dbReference>
<keyword evidence="9" id="KW-0406">Ion transport</keyword>
<keyword evidence="8 12" id="KW-1133">Transmembrane helix</keyword>
<dbReference type="InterPro" id="IPR038770">
    <property type="entry name" value="Na+/solute_symporter_sf"/>
</dbReference>
<evidence type="ECO:0000259" key="14">
    <source>
        <dbReference type="Pfam" id="PF23256"/>
    </source>
</evidence>
<dbReference type="InterPro" id="IPR050794">
    <property type="entry name" value="CPA2_transporter"/>
</dbReference>
<comment type="similarity">
    <text evidence="11">Belongs to the monovalent cation:proton antiporter 2 (CPA2) transporter (TC 2.A.37) family. CHX (TC 2.A.37.4) subfamily.</text>
</comment>
<dbReference type="OrthoDB" id="1889525at2759"/>
<dbReference type="InterPro" id="IPR057290">
    <property type="entry name" value="CHX17_C"/>
</dbReference>
<evidence type="ECO:0000256" key="1">
    <source>
        <dbReference type="ARBA" id="ARBA00003198"/>
    </source>
</evidence>
<comment type="subcellular location">
    <subcellularLocation>
        <location evidence="3">Membrane</location>
        <topology evidence="3">Multi-pass membrane protein</topology>
    </subcellularLocation>
    <subcellularLocation>
        <location evidence="2">Plastid</location>
        <location evidence="2">Chloroplast envelope</location>
    </subcellularLocation>
</comment>
<keyword evidence="7" id="KW-0630">Potassium</keyword>
<feature type="transmembrane region" description="Helical" evidence="12">
    <location>
        <begin position="70"/>
        <end position="93"/>
    </location>
</feature>
<evidence type="ECO:0000256" key="8">
    <source>
        <dbReference type="ARBA" id="ARBA00022989"/>
    </source>
</evidence>
<dbReference type="GO" id="GO:0015297">
    <property type="term" value="F:antiporter activity"/>
    <property type="evidence" value="ECO:0007669"/>
    <property type="project" value="InterPro"/>
</dbReference>
<feature type="transmembrane region" description="Helical" evidence="12">
    <location>
        <begin position="105"/>
        <end position="124"/>
    </location>
</feature>
<dbReference type="Pfam" id="PF23259">
    <property type="entry name" value="CHX17_C"/>
    <property type="match status" value="1"/>
</dbReference>
<feature type="transmembrane region" description="Helical" evidence="12">
    <location>
        <begin position="136"/>
        <end position="155"/>
    </location>
</feature>
<feature type="transmembrane region" description="Helical" evidence="12">
    <location>
        <begin position="387"/>
        <end position="409"/>
    </location>
</feature>
<accession>A0A2I0AIL1</accession>
<feature type="transmembrane region" description="Helical" evidence="12">
    <location>
        <begin position="167"/>
        <end position="189"/>
    </location>
</feature>
<keyword evidence="10 12" id="KW-0472">Membrane</keyword>
<evidence type="ECO:0000256" key="6">
    <source>
        <dbReference type="ARBA" id="ARBA00022692"/>
    </source>
</evidence>
<protein>
    <submittedName>
        <fullName evidence="16">Cation/H(+) antiporter 15</fullName>
    </submittedName>
</protein>
<dbReference type="Gene3D" id="1.20.1530.20">
    <property type="match status" value="1"/>
</dbReference>
<feature type="domain" description="Cation/H(+) antiporter C-terminal" evidence="15">
    <location>
        <begin position="656"/>
        <end position="803"/>
    </location>
</feature>
<evidence type="ECO:0000256" key="9">
    <source>
        <dbReference type="ARBA" id="ARBA00023065"/>
    </source>
</evidence>